<evidence type="ECO:0000313" key="2">
    <source>
        <dbReference type="EMBL" id="SFS21654.1"/>
    </source>
</evidence>
<name>A0A1I6N167_9RHOB</name>
<accession>A0A1I6N167</accession>
<evidence type="ECO:0000313" key="3">
    <source>
        <dbReference type="Proteomes" id="UP000198926"/>
    </source>
</evidence>
<protein>
    <submittedName>
        <fullName evidence="2">ChaC-like protein</fullName>
    </submittedName>
</protein>
<dbReference type="Proteomes" id="UP000198926">
    <property type="component" value="Unassembled WGS sequence"/>
</dbReference>
<gene>
    <name evidence="2" type="ORF">SAMN05444714_2901</name>
</gene>
<dbReference type="InterPro" id="IPR036568">
    <property type="entry name" value="GGCT-like_sf"/>
</dbReference>
<reference evidence="2 3" key="1">
    <citation type="submission" date="2016-10" db="EMBL/GenBank/DDBJ databases">
        <authorList>
            <person name="de Groot N.N."/>
        </authorList>
    </citation>
    <scope>NUCLEOTIDE SEQUENCE [LARGE SCALE GENOMIC DNA]</scope>
    <source>
        <strain evidence="2 3">DSM 29433</strain>
    </source>
</reference>
<sequence>MSHPSFFGYGSLVNLATHSYADPRTATLRGWRRVWRGTALREVSYLSVIPDGATTLKGVIAGVPNDDWAALDQREAAYARHDVSHLVDHIGQTAVYQVKPEHVSSAGTHPILLSYVDVVAQGYLRLYGEDGVGHFFDTTDGWGVPLLNDRADPIYPRHQALTSYETDLVTAHLERIRNAAL</sequence>
<evidence type="ECO:0000259" key="1">
    <source>
        <dbReference type="Pfam" id="PF06094"/>
    </source>
</evidence>
<feature type="domain" description="Gamma-glutamylcyclotransferase AIG2-like" evidence="1">
    <location>
        <begin position="7"/>
        <end position="99"/>
    </location>
</feature>
<dbReference type="RefSeq" id="WP_090209962.1">
    <property type="nucleotide sequence ID" value="NZ_FOZM01000003.1"/>
</dbReference>
<dbReference type="AlphaFoldDB" id="A0A1I6N167"/>
<keyword evidence="3" id="KW-1185">Reference proteome</keyword>
<dbReference type="Pfam" id="PF06094">
    <property type="entry name" value="GGACT"/>
    <property type="match status" value="1"/>
</dbReference>
<dbReference type="InterPro" id="IPR013024">
    <property type="entry name" value="GGCT-like"/>
</dbReference>
<dbReference type="CDD" id="cd06661">
    <property type="entry name" value="GGCT_like"/>
    <property type="match status" value="1"/>
</dbReference>
<dbReference type="OrthoDB" id="5567366at2"/>
<dbReference type="EMBL" id="FOZM01000003">
    <property type="protein sequence ID" value="SFS21654.1"/>
    <property type="molecule type" value="Genomic_DNA"/>
</dbReference>
<dbReference type="STRING" id="1123755.SAMN05444714_2901"/>
<proteinExistence type="predicted"/>
<organism evidence="2 3">
    <name type="scientific">Yoonia litorea</name>
    <dbReference type="NCBI Taxonomy" id="1123755"/>
    <lineage>
        <taxon>Bacteria</taxon>
        <taxon>Pseudomonadati</taxon>
        <taxon>Pseudomonadota</taxon>
        <taxon>Alphaproteobacteria</taxon>
        <taxon>Rhodobacterales</taxon>
        <taxon>Paracoccaceae</taxon>
        <taxon>Yoonia</taxon>
    </lineage>
</organism>
<dbReference type="InterPro" id="IPR009288">
    <property type="entry name" value="AIG2-like_dom"/>
</dbReference>
<dbReference type="SUPFAM" id="SSF110857">
    <property type="entry name" value="Gamma-glutamyl cyclotransferase-like"/>
    <property type="match status" value="1"/>
</dbReference>
<dbReference type="Gene3D" id="3.10.490.10">
    <property type="entry name" value="Gamma-glutamyl cyclotransferase-like"/>
    <property type="match status" value="1"/>
</dbReference>